<feature type="domain" description="G-protein coupled receptors family 1 profile" evidence="6">
    <location>
        <begin position="25"/>
        <end position="259"/>
    </location>
</feature>
<dbReference type="GO" id="GO:0016020">
    <property type="term" value="C:membrane"/>
    <property type="evidence" value="ECO:0007669"/>
    <property type="project" value="UniProtKB-SubCell"/>
</dbReference>
<feature type="transmembrane region" description="Helical" evidence="5">
    <location>
        <begin position="12"/>
        <end position="34"/>
    </location>
</feature>
<keyword evidence="2 5" id="KW-0812">Transmembrane</keyword>
<evidence type="ECO:0000259" key="6">
    <source>
        <dbReference type="PROSITE" id="PS50262"/>
    </source>
</evidence>
<dbReference type="AlphaFoldDB" id="A0AAE8ZZ62"/>
<comment type="subcellular location">
    <subcellularLocation>
        <location evidence="1">Membrane</location>
    </subcellularLocation>
</comment>
<dbReference type="GO" id="GO:0004930">
    <property type="term" value="F:G protein-coupled receptor activity"/>
    <property type="evidence" value="ECO:0007669"/>
    <property type="project" value="InterPro"/>
</dbReference>
<dbReference type="InterPro" id="IPR019424">
    <property type="entry name" value="7TM_GPCR_Srsx"/>
</dbReference>
<dbReference type="Proteomes" id="UP000827892">
    <property type="component" value="Chromosome V"/>
</dbReference>
<keyword evidence="4 5" id="KW-0472">Membrane</keyword>
<feature type="transmembrane region" description="Helical" evidence="5">
    <location>
        <begin position="210"/>
        <end position="232"/>
    </location>
</feature>
<protein>
    <recommendedName>
        <fullName evidence="6">G-protein coupled receptors family 1 profile domain-containing protein</fullName>
    </recommendedName>
</protein>
<dbReference type="SMART" id="SM01381">
    <property type="entry name" value="7TM_GPCR_Srsx"/>
    <property type="match status" value="1"/>
</dbReference>
<feature type="transmembrane region" description="Helical" evidence="5">
    <location>
        <begin position="82"/>
        <end position="109"/>
    </location>
</feature>
<dbReference type="Pfam" id="PF10320">
    <property type="entry name" value="7TM_GPCR_Srsx"/>
    <property type="match status" value="1"/>
</dbReference>
<evidence type="ECO:0000313" key="8">
    <source>
        <dbReference type="Proteomes" id="UP000827892"/>
    </source>
</evidence>
<keyword evidence="3 5" id="KW-1133">Transmembrane helix</keyword>
<gene>
    <name evidence="7" type="ORF">L3Y34_007591</name>
</gene>
<dbReference type="EMBL" id="CP090895">
    <property type="protein sequence ID" value="ULT88489.1"/>
    <property type="molecule type" value="Genomic_DNA"/>
</dbReference>
<accession>A0AAE8ZZ62</accession>
<evidence type="ECO:0000256" key="4">
    <source>
        <dbReference type="ARBA" id="ARBA00023136"/>
    </source>
</evidence>
<reference evidence="7 8" key="1">
    <citation type="submission" date="2022-02" db="EMBL/GenBank/DDBJ databases">
        <title>Chromosome-level reference genomes for two strains of Caenorhabditis briggsae: an improved platform for comparative genomics.</title>
        <authorList>
            <person name="Stevens L."/>
            <person name="Andersen E.C."/>
        </authorList>
    </citation>
    <scope>NUCLEOTIDE SEQUENCE [LARGE SCALE GENOMIC DNA]</scope>
    <source>
        <strain evidence="7">QX1410_ONT</strain>
        <tissue evidence="7">Whole-organism</tissue>
    </source>
</reference>
<dbReference type="PANTHER" id="PTHR23360:SF17">
    <property type="entry name" value="G-PROTEIN COUPLED RECEPTORS FAMILY 1 PROFILE DOMAIN-CONTAINING PROTEIN"/>
    <property type="match status" value="1"/>
</dbReference>
<dbReference type="KEGG" id="cbr:CBG_08632"/>
<feature type="transmembrane region" description="Helical" evidence="5">
    <location>
        <begin position="238"/>
        <end position="259"/>
    </location>
</feature>
<evidence type="ECO:0000256" key="2">
    <source>
        <dbReference type="ARBA" id="ARBA00022692"/>
    </source>
</evidence>
<dbReference type="InterPro" id="IPR047130">
    <property type="entry name" value="7TM_GPCR_Srsx_nematod"/>
</dbReference>
<evidence type="ECO:0000256" key="3">
    <source>
        <dbReference type="ARBA" id="ARBA00022989"/>
    </source>
</evidence>
<dbReference type="InterPro" id="IPR000276">
    <property type="entry name" value="GPCR_Rhodpsn"/>
</dbReference>
<evidence type="ECO:0000313" key="7">
    <source>
        <dbReference type="EMBL" id="ULT88489.1"/>
    </source>
</evidence>
<dbReference type="InterPro" id="IPR017452">
    <property type="entry name" value="GPCR_Rhodpsn_7TM"/>
</dbReference>
<sequence length="315" mass="36404">MDSQTLNRYIIATYKIFFLVVGIIGNVLFIHLVFKRKQLQSRTSILQCVQAGFHIICQTGPVMSGVFDMGAVYTRSDCFHKIAYYIFFQAAQGMIMLIIVLDILIFVKFPVFYRRLSVTKYIFISGSPILLFASAYVILAHLTTNEETVYACTPPFAFSTTASMFYNQTFITLSVVVLLFYTILINAFYTRSRNQSSNRSSLKTVKRLQLTVIIFIFTWFTSQLLSFIVIFFPNFSKLLGLAISHLILFVCLSYSNTFYVTMWSSKEYRDQFYSVWWPKWSPQSSSIARHSPSVTLKITNSESMFYRRSPTQIES</sequence>
<feature type="transmembrane region" description="Helical" evidence="5">
    <location>
        <begin position="121"/>
        <end position="144"/>
    </location>
</feature>
<evidence type="ECO:0000256" key="1">
    <source>
        <dbReference type="ARBA" id="ARBA00004370"/>
    </source>
</evidence>
<feature type="transmembrane region" description="Helical" evidence="5">
    <location>
        <begin position="164"/>
        <end position="189"/>
    </location>
</feature>
<organism evidence="7 8">
    <name type="scientific">Caenorhabditis briggsae</name>
    <dbReference type="NCBI Taxonomy" id="6238"/>
    <lineage>
        <taxon>Eukaryota</taxon>
        <taxon>Metazoa</taxon>
        <taxon>Ecdysozoa</taxon>
        <taxon>Nematoda</taxon>
        <taxon>Chromadorea</taxon>
        <taxon>Rhabditida</taxon>
        <taxon>Rhabditina</taxon>
        <taxon>Rhabditomorpha</taxon>
        <taxon>Rhabditoidea</taxon>
        <taxon>Rhabditidae</taxon>
        <taxon>Peloderinae</taxon>
        <taxon>Caenorhabditis</taxon>
    </lineage>
</organism>
<dbReference type="Gene3D" id="1.20.1070.10">
    <property type="entry name" value="Rhodopsin 7-helix transmembrane proteins"/>
    <property type="match status" value="1"/>
</dbReference>
<dbReference type="PROSITE" id="PS50262">
    <property type="entry name" value="G_PROTEIN_RECEP_F1_2"/>
    <property type="match status" value="1"/>
</dbReference>
<proteinExistence type="predicted"/>
<dbReference type="PANTHER" id="PTHR23360">
    <property type="entry name" value="G-PROTEIN COUPLED RECEPTORS FAMILY 1 PROFILE DOMAIN-CONTAINING PROTEIN-RELATED"/>
    <property type="match status" value="1"/>
</dbReference>
<evidence type="ECO:0000256" key="5">
    <source>
        <dbReference type="SAM" id="Phobius"/>
    </source>
</evidence>
<name>A0AAE8ZZ62_CAEBR</name>
<dbReference type="SUPFAM" id="SSF81321">
    <property type="entry name" value="Family A G protein-coupled receptor-like"/>
    <property type="match status" value="1"/>
</dbReference>
<dbReference type="OMA" id="MEFRDIN"/>